<dbReference type="Proteomes" id="UP001165090">
    <property type="component" value="Unassembled WGS sequence"/>
</dbReference>
<keyword evidence="6" id="KW-1185">Reference proteome</keyword>
<evidence type="ECO:0000256" key="1">
    <source>
        <dbReference type="ARBA" id="ARBA00022490"/>
    </source>
</evidence>
<evidence type="ECO:0000256" key="4">
    <source>
        <dbReference type="SAM" id="MobiDB-lite"/>
    </source>
</evidence>
<dbReference type="SUPFAM" id="SSF53335">
    <property type="entry name" value="S-adenosyl-L-methionine-dependent methyltransferases"/>
    <property type="match status" value="1"/>
</dbReference>
<keyword evidence="2" id="KW-0698">rRNA processing</keyword>
<gene>
    <name evidence="5" type="ORF">VaNZ11_015521</name>
</gene>
<accession>A0ABQ5SLT5</accession>
<feature type="region of interest" description="Disordered" evidence="4">
    <location>
        <begin position="272"/>
        <end position="364"/>
    </location>
</feature>
<reference evidence="5 6" key="1">
    <citation type="journal article" date="2023" name="IScience">
        <title>Expanded male sex-determining region conserved during the evolution of homothallism in the green alga Volvox.</title>
        <authorList>
            <person name="Yamamoto K."/>
            <person name="Matsuzaki R."/>
            <person name="Mahakham W."/>
            <person name="Heman W."/>
            <person name="Sekimoto H."/>
            <person name="Kawachi M."/>
            <person name="Minakuchi Y."/>
            <person name="Toyoda A."/>
            <person name="Nozaki H."/>
        </authorList>
    </citation>
    <scope>NUCLEOTIDE SEQUENCE [LARGE SCALE GENOMIC DNA]</scope>
    <source>
        <strain evidence="5 6">NIES-4468</strain>
    </source>
</reference>
<evidence type="ECO:0000313" key="6">
    <source>
        <dbReference type="Proteomes" id="UP001165090"/>
    </source>
</evidence>
<dbReference type="Gene3D" id="3.40.50.150">
    <property type="entry name" value="Vaccinia Virus protein VP39"/>
    <property type="match status" value="2"/>
</dbReference>
<dbReference type="PANTHER" id="PTHR31760">
    <property type="entry name" value="S-ADENOSYL-L-METHIONINE-DEPENDENT METHYLTRANSFERASES SUPERFAMILY PROTEIN"/>
    <property type="match status" value="1"/>
</dbReference>
<feature type="compositionally biased region" description="Pro residues" evidence="4">
    <location>
        <begin position="129"/>
        <end position="138"/>
    </location>
</feature>
<feature type="region of interest" description="Disordered" evidence="4">
    <location>
        <begin position="47"/>
        <end position="149"/>
    </location>
</feature>
<protein>
    <recommendedName>
        <fullName evidence="7">Ribosomal RNA small subunit methyltransferase G</fullName>
    </recommendedName>
</protein>
<dbReference type="Pfam" id="PF02527">
    <property type="entry name" value="GidB"/>
    <property type="match status" value="2"/>
</dbReference>
<dbReference type="InterPro" id="IPR029063">
    <property type="entry name" value="SAM-dependent_MTases_sf"/>
</dbReference>
<feature type="compositionally biased region" description="Polar residues" evidence="4">
    <location>
        <begin position="106"/>
        <end position="127"/>
    </location>
</feature>
<dbReference type="CDD" id="cd02440">
    <property type="entry name" value="AdoMet_MTases"/>
    <property type="match status" value="1"/>
</dbReference>
<keyword evidence="1" id="KW-0963">Cytoplasm</keyword>
<feature type="compositionally biased region" description="Low complexity" evidence="4">
    <location>
        <begin position="88"/>
        <end position="105"/>
    </location>
</feature>
<feature type="compositionally biased region" description="Low complexity" evidence="4">
    <location>
        <begin position="338"/>
        <end position="353"/>
    </location>
</feature>
<feature type="compositionally biased region" description="Basic and acidic residues" evidence="4">
    <location>
        <begin position="273"/>
        <end position="282"/>
    </location>
</feature>
<dbReference type="InterPro" id="IPR003682">
    <property type="entry name" value="rRNA_ssu_MeTfrase_G"/>
</dbReference>
<name>A0ABQ5SLT5_9CHLO</name>
<dbReference type="PANTHER" id="PTHR31760:SF0">
    <property type="entry name" value="S-ADENOSYL-L-METHIONINE-DEPENDENT METHYLTRANSFERASES SUPERFAMILY PROTEIN"/>
    <property type="match status" value="1"/>
</dbReference>
<evidence type="ECO:0008006" key="7">
    <source>
        <dbReference type="Google" id="ProtNLM"/>
    </source>
</evidence>
<keyword evidence="3" id="KW-0808">Transferase</keyword>
<dbReference type="EMBL" id="BSDZ01000094">
    <property type="protein sequence ID" value="GLI70591.1"/>
    <property type="molecule type" value="Genomic_DNA"/>
</dbReference>
<feature type="non-terminal residue" evidence="5">
    <location>
        <position position="426"/>
    </location>
</feature>
<evidence type="ECO:0000256" key="3">
    <source>
        <dbReference type="ARBA" id="ARBA00022679"/>
    </source>
</evidence>
<comment type="caution">
    <text evidence="5">The sequence shown here is derived from an EMBL/GenBank/DDBJ whole genome shotgun (WGS) entry which is preliminary data.</text>
</comment>
<sequence length="426" mass="44638">MNRSLKLGFRRSCAPAAQRRVLVKGFRRNGRVQACAPAEWEAAGEQIVRPRTRYQRTDASGPPPAARQLHGAPPGMAKPNPPGPSYTPSPQRTTTSCTLSISSSSRQQPMDQVTEQHIASQRSTEPTHLSPPPPPPCPKAATYTGPPSPSFDAVAATALAITASSQSHEDDAKIGAGSGVAQLPSVAADAATTPNGRALPLELLHRYHLSDQQLNQLEIYLDYLLEVNQNMNLTAVRDKGDAWHRHVADSLALLPVIDRYLASASAVAGRGARSFEGHDWGRSADVSSRINSRRKGAISADRRGGSDGSEDDYDGKGLTRSGSSSSSSSSTGSGGSSGEIASSSNSTPTSSKGGSEGGSASGHQNGAVVEAPLRLVDVGTGAGLPGMVLAVARPQWKVTLLDSLRKRCDFLRETAARAGLDNVEVV</sequence>
<evidence type="ECO:0000313" key="5">
    <source>
        <dbReference type="EMBL" id="GLI70591.1"/>
    </source>
</evidence>
<proteinExistence type="predicted"/>
<feature type="compositionally biased region" description="Low complexity" evidence="4">
    <location>
        <begin position="321"/>
        <end position="331"/>
    </location>
</feature>
<organism evidence="5 6">
    <name type="scientific">Volvox africanus</name>
    <dbReference type="NCBI Taxonomy" id="51714"/>
    <lineage>
        <taxon>Eukaryota</taxon>
        <taxon>Viridiplantae</taxon>
        <taxon>Chlorophyta</taxon>
        <taxon>core chlorophytes</taxon>
        <taxon>Chlorophyceae</taxon>
        <taxon>CS clade</taxon>
        <taxon>Chlamydomonadales</taxon>
        <taxon>Volvocaceae</taxon>
        <taxon>Volvox</taxon>
    </lineage>
</organism>
<evidence type="ECO:0000256" key="2">
    <source>
        <dbReference type="ARBA" id="ARBA00022552"/>
    </source>
</evidence>